<protein>
    <submittedName>
        <fullName evidence="1">Uncharacterized protein</fullName>
    </submittedName>
</protein>
<reference evidence="1" key="2">
    <citation type="journal article" date="2015" name="Fish Shellfish Immunol.">
        <title>Early steps in the European eel (Anguilla anguilla)-Vibrio vulnificus interaction in the gills: Role of the RtxA13 toxin.</title>
        <authorList>
            <person name="Callol A."/>
            <person name="Pajuelo D."/>
            <person name="Ebbesson L."/>
            <person name="Teles M."/>
            <person name="MacKenzie S."/>
            <person name="Amaro C."/>
        </authorList>
    </citation>
    <scope>NUCLEOTIDE SEQUENCE</scope>
</reference>
<sequence>MLWVVITGRDKKVNIFAIYYT</sequence>
<evidence type="ECO:0000313" key="1">
    <source>
        <dbReference type="EMBL" id="JAH52250.1"/>
    </source>
</evidence>
<dbReference type="EMBL" id="GBXM01056327">
    <property type="protein sequence ID" value="JAH52250.1"/>
    <property type="molecule type" value="Transcribed_RNA"/>
</dbReference>
<name>A0A0E9TH85_ANGAN</name>
<accession>A0A0E9TH85</accession>
<proteinExistence type="predicted"/>
<organism evidence="1">
    <name type="scientific">Anguilla anguilla</name>
    <name type="common">European freshwater eel</name>
    <name type="synonym">Muraena anguilla</name>
    <dbReference type="NCBI Taxonomy" id="7936"/>
    <lineage>
        <taxon>Eukaryota</taxon>
        <taxon>Metazoa</taxon>
        <taxon>Chordata</taxon>
        <taxon>Craniata</taxon>
        <taxon>Vertebrata</taxon>
        <taxon>Euteleostomi</taxon>
        <taxon>Actinopterygii</taxon>
        <taxon>Neopterygii</taxon>
        <taxon>Teleostei</taxon>
        <taxon>Anguilliformes</taxon>
        <taxon>Anguillidae</taxon>
        <taxon>Anguilla</taxon>
    </lineage>
</organism>
<dbReference type="AlphaFoldDB" id="A0A0E9TH85"/>
<reference evidence="1" key="1">
    <citation type="submission" date="2014-11" db="EMBL/GenBank/DDBJ databases">
        <authorList>
            <person name="Amaro Gonzalez C."/>
        </authorList>
    </citation>
    <scope>NUCLEOTIDE SEQUENCE</scope>
</reference>